<dbReference type="EMBL" id="GBXM01050600">
    <property type="protein sequence ID" value="JAH57977.1"/>
    <property type="molecule type" value="Transcribed_RNA"/>
</dbReference>
<name>A0A0E9TWY7_ANGAN</name>
<proteinExistence type="predicted"/>
<sequence length="30" mass="3274">MCTSGLAQKNYGFIFFGIKGMSGSLMPQCR</sequence>
<reference evidence="1" key="2">
    <citation type="journal article" date="2015" name="Fish Shellfish Immunol.">
        <title>Early steps in the European eel (Anguilla anguilla)-Vibrio vulnificus interaction in the gills: Role of the RtxA13 toxin.</title>
        <authorList>
            <person name="Callol A."/>
            <person name="Pajuelo D."/>
            <person name="Ebbesson L."/>
            <person name="Teles M."/>
            <person name="MacKenzie S."/>
            <person name="Amaro C."/>
        </authorList>
    </citation>
    <scope>NUCLEOTIDE SEQUENCE</scope>
</reference>
<protein>
    <submittedName>
        <fullName evidence="1">Uncharacterized protein</fullName>
    </submittedName>
</protein>
<evidence type="ECO:0000313" key="1">
    <source>
        <dbReference type="EMBL" id="JAH57977.1"/>
    </source>
</evidence>
<organism evidence="1">
    <name type="scientific">Anguilla anguilla</name>
    <name type="common">European freshwater eel</name>
    <name type="synonym">Muraena anguilla</name>
    <dbReference type="NCBI Taxonomy" id="7936"/>
    <lineage>
        <taxon>Eukaryota</taxon>
        <taxon>Metazoa</taxon>
        <taxon>Chordata</taxon>
        <taxon>Craniata</taxon>
        <taxon>Vertebrata</taxon>
        <taxon>Euteleostomi</taxon>
        <taxon>Actinopterygii</taxon>
        <taxon>Neopterygii</taxon>
        <taxon>Teleostei</taxon>
        <taxon>Anguilliformes</taxon>
        <taxon>Anguillidae</taxon>
        <taxon>Anguilla</taxon>
    </lineage>
</organism>
<reference evidence="1" key="1">
    <citation type="submission" date="2014-11" db="EMBL/GenBank/DDBJ databases">
        <authorList>
            <person name="Amaro Gonzalez C."/>
        </authorList>
    </citation>
    <scope>NUCLEOTIDE SEQUENCE</scope>
</reference>
<dbReference type="AlphaFoldDB" id="A0A0E9TWY7"/>
<accession>A0A0E9TWY7</accession>